<feature type="transmembrane region" description="Helical" evidence="7">
    <location>
        <begin position="67"/>
        <end position="84"/>
    </location>
</feature>
<evidence type="ECO:0000256" key="4">
    <source>
        <dbReference type="ARBA" id="ARBA00022692"/>
    </source>
</evidence>
<feature type="domain" description="EamA" evidence="8">
    <location>
        <begin position="6"/>
        <end position="139"/>
    </location>
</feature>
<evidence type="ECO:0000313" key="10">
    <source>
        <dbReference type="Proteomes" id="UP000182762"/>
    </source>
</evidence>
<accession>A0A1I6BYL6</accession>
<proteinExistence type="inferred from homology"/>
<feature type="transmembrane region" description="Helical" evidence="7">
    <location>
        <begin position="270"/>
        <end position="287"/>
    </location>
</feature>
<dbReference type="Proteomes" id="UP000182762">
    <property type="component" value="Unassembled WGS sequence"/>
</dbReference>
<evidence type="ECO:0000256" key="7">
    <source>
        <dbReference type="SAM" id="Phobius"/>
    </source>
</evidence>
<feature type="transmembrane region" description="Helical" evidence="7">
    <location>
        <begin position="37"/>
        <end position="55"/>
    </location>
</feature>
<evidence type="ECO:0000259" key="8">
    <source>
        <dbReference type="Pfam" id="PF00892"/>
    </source>
</evidence>
<gene>
    <name evidence="9" type="ORF">SAMN02745910_04519</name>
</gene>
<dbReference type="PANTHER" id="PTHR32322:SF18">
    <property type="entry name" value="S-ADENOSYLMETHIONINE_S-ADENOSYLHOMOCYSTEINE TRANSPORTER"/>
    <property type="match status" value="1"/>
</dbReference>
<feature type="transmembrane region" description="Helical" evidence="7">
    <location>
        <begin position="96"/>
        <end position="116"/>
    </location>
</feature>
<comment type="subcellular location">
    <subcellularLocation>
        <location evidence="1">Cell membrane</location>
        <topology evidence="1">Multi-pass membrane protein</topology>
    </subcellularLocation>
</comment>
<dbReference type="SUPFAM" id="SSF103481">
    <property type="entry name" value="Multidrug resistance efflux transporter EmrE"/>
    <property type="match status" value="2"/>
</dbReference>
<keyword evidence="3" id="KW-1003">Cell membrane</keyword>
<feature type="transmembrane region" description="Helical" evidence="7">
    <location>
        <begin position="7"/>
        <end position="25"/>
    </location>
</feature>
<dbReference type="RefSeq" id="WP_061802977.1">
    <property type="nucleotide sequence ID" value="NZ_FOXX01000017.1"/>
</dbReference>
<dbReference type="InterPro" id="IPR000620">
    <property type="entry name" value="EamA_dom"/>
</dbReference>
<organism evidence="9 10">
    <name type="scientific">Priestia endophytica DSM 13796</name>
    <dbReference type="NCBI Taxonomy" id="1121089"/>
    <lineage>
        <taxon>Bacteria</taxon>
        <taxon>Bacillati</taxon>
        <taxon>Bacillota</taxon>
        <taxon>Bacilli</taxon>
        <taxon>Bacillales</taxon>
        <taxon>Bacillaceae</taxon>
        <taxon>Priestia</taxon>
    </lineage>
</organism>
<evidence type="ECO:0000256" key="2">
    <source>
        <dbReference type="ARBA" id="ARBA00007362"/>
    </source>
</evidence>
<name>A0A1I6BYL6_9BACI</name>
<protein>
    <submittedName>
        <fullName evidence="9">EamA domain-containing membrane protein RarD</fullName>
    </submittedName>
</protein>
<feature type="transmembrane region" description="Helical" evidence="7">
    <location>
        <begin position="125"/>
        <end position="144"/>
    </location>
</feature>
<comment type="caution">
    <text evidence="9">The sequence shown here is derived from an EMBL/GenBank/DDBJ whole genome shotgun (WGS) entry which is preliminary data.</text>
</comment>
<dbReference type="InterPro" id="IPR037185">
    <property type="entry name" value="EmrE-like"/>
</dbReference>
<feature type="transmembrane region" description="Helical" evidence="7">
    <location>
        <begin position="245"/>
        <end position="264"/>
    </location>
</feature>
<sequence>MKNTLLGSIYLALAASIWGGMYVVVKVVVDVIPPLELVWMRYLVAIIALFIIGLIKRQSWKVHKRHFWLIVSIGIIGNTISIVTQEYGTMLSSAQMGAIITSSTPAFMVIFARFILKERLNIKKGISVCLATIGVFLIVGNGNIDMSSQLGGISLLVAALTWALMSVLIKRVPSSYSSLLVTTYSTLVALIILTPFVLKGLSEISIAQLSHPTIWSGLLYLGIVSTACAFILWNHGLQLLNASSGGLFFFFQPLVGTFLGWLLLGENIGGTFWIGSFLILIGVLLVIREKE</sequence>
<evidence type="ECO:0000256" key="1">
    <source>
        <dbReference type="ARBA" id="ARBA00004651"/>
    </source>
</evidence>
<feature type="transmembrane region" description="Helical" evidence="7">
    <location>
        <begin position="176"/>
        <end position="198"/>
    </location>
</feature>
<reference evidence="9 10" key="1">
    <citation type="submission" date="2016-10" db="EMBL/GenBank/DDBJ databases">
        <authorList>
            <person name="Varghese N."/>
            <person name="Submissions S."/>
        </authorList>
    </citation>
    <scope>NUCLEOTIDE SEQUENCE [LARGE SCALE GENOMIC DNA]</scope>
    <source>
        <strain evidence="9 10">DSM 13796</strain>
    </source>
</reference>
<feature type="domain" description="EamA" evidence="8">
    <location>
        <begin position="151"/>
        <end position="287"/>
    </location>
</feature>
<evidence type="ECO:0000256" key="6">
    <source>
        <dbReference type="ARBA" id="ARBA00023136"/>
    </source>
</evidence>
<feature type="transmembrane region" description="Helical" evidence="7">
    <location>
        <begin position="150"/>
        <end position="169"/>
    </location>
</feature>
<comment type="similarity">
    <text evidence="2">Belongs to the EamA transporter family.</text>
</comment>
<evidence type="ECO:0000313" key="9">
    <source>
        <dbReference type="EMBL" id="SFQ85977.1"/>
    </source>
</evidence>
<feature type="transmembrane region" description="Helical" evidence="7">
    <location>
        <begin position="213"/>
        <end position="233"/>
    </location>
</feature>
<keyword evidence="5 7" id="KW-1133">Transmembrane helix</keyword>
<dbReference type="InterPro" id="IPR050638">
    <property type="entry name" value="AA-Vitamin_Transporters"/>
</dbReference>
<keyword evidence="4 7" id="KW-0812">Transmembrane</keyword>
<dbReference type="GeneID" id="93713052"/>
<evidence type="ECO:0000256" key="3">
    <source>
        <dbReference type="ARBA" id="ARBA00022475"/>
    </source>
</evidence>
<dbReference type="Pfam" id="PF00892">
    <property type="entry name" value="EamA"/>
    <property type="match status" value="2"/>
</dbReference>
<evidence type="ECO:0000256" key="5">
    <source>
        <dbReference type="ARBA" id="ARBA00022989"/>
    </source>
</evidence>
<keyword evidence="6 7" id="KW-0472">Membrane</keyword>
<keyword evidence="10" id="KW-1185">Reference proteome</keyword>
<dbReference type="PANTHER" id="PTHR32322">
    <property type="entry name" value="INNER MEMBRANE TRANSPORTER"/>
    <property type="match status" value="1"/>
</dbReference>
<dbReference type="EMBL" id="FOXX01000017">
    <property type="protein sequence ID" value="SFQ85977.1"/>
    <property type="molecule type" value="Genomic_DNA"/>
</dbReference>